<evidence type="ECO:0000313" key="7">
    <source>
        <dbReference type="Proteomes" id="UP001519325"/>
    </source>
</evidence>
<dbReference type="Proteomes" id="UP001519325">
    <property type="component" value="Unassembled WGS sequence"/>
</dbReference>
<dbReference type="PROSITE" id="PS51118">
    <property type="entry name" value="HTH_HXLR"/>
    <property type="match status" value="1"/>
</dbReference>
<sequence>MATSLPLTDVFPKDCPGRPVFEQVTGRWGLFILIALDPGPLRFAQLRDRIGGISDKMLAQNLRALVRSGLAERSVEPSSPPRVSYALTALGRDLAERLRGLVEWSDQHAADILSAQRRHDDAESAEKAEASDRPVIHTPGQLSIGHRD</sequence>
<dbReference type="InterPro" id="IPR036388">
    <property type="entry name" value="WH-like_DNA-bd_sf"/>
</dbReference>
<feature type="compositionally biased region" description="Basic and acidic residues" evidence="4">
    <location>
        <begin position="117"/>
        <end position="135"/>
    </location>
</feature>
<evidence type="ECO:0000256" key="3">
    <source>
        <dbReference type="ARBA" id="ARBA00023163"/>
    </source>
</evidence>
<comment type="caution">
    <text evidence="6">The sequence shown here is derived from an EMBL/GenBank/DDBJ whole genome shotgun (WGS) entry which is preliminary data.</text>
</comment>
<evidence type="ECO:0000256" key="1">
    <source>
        <dbReference type="ARBA" id="ARBA00023015"/>
    </source>
</evidence>
<dbReference type="Gene3D" id="1.10.10.10">
    <property type="entry name" value="Winged helix-like DNA-binding domain superfamily/Winged helix DNA-binding domain"/>
    <property type="match status" value="1"/>
</dbReference>
<dbReference type="Pfam" id="PF01638">
    <property type="entry name" value="HxlR"/>
    <property type="match status" value="1"/>
</dbReference>
<dbReference type="PANTHER" id="PTHR33204">
    <property type="entry name" value="TRANSCRIPTIONAL REGULATOR, MARR FAMILY"/>
    <property type="match status" value="1"/>
</dbReference>
<evidence type="ECO:0000313" key="6">
    <source>
        <dbReference type="EMBL" id="MBP2191140.1"/>
    </source>
</evidence>
<name>A0ABS4QHL7_9NOCA</name>
<dbReference type="InterPro" id="IPR036390">
    <property type="entry name" value="WH_DNA-bd_sf"/>
</dbReference>
<feature type="region of interest" description="Disordered" evidence="4">
    <location>
        <begin position="115"/>
        <end position="148"/>
    </location>
</feature>
<proteinExistence type="predicted"/>
<dbReference type="GO" id="GO:0003677">
    <property type="term" value="F:DNA binding"/>
    <property type="evidence" value="ECO:0007669"/>
    <property type="project" value="UniProtKB-KW"/>
</dbReference>
<evidence type="ECO:0000256" key="2">
    <source>
        <dbReference type="ARBA" id="ARBA00023125"/>
    </source>
</evidence>
<dbReference type="PANTHER" id="PTHR33204:SF37">
    <property type="entry name" value="HTH-TYPE TRANSCRIPTIONAL REGULATOR YODB"/>
    <property type="match status" value="1"/>
</dbReference>
<evidence type="ECO:0000259" key="5">
    <source>
        <dbReference type="PROSITE" id="PS51118"/>
    </source>
</evidence>
<protein>
    <submittedName>
        <fullName evidence="6">DNA-binding HxlR family transcriptional regulator</fullName>
    </submittedName>
</protein>
<dbReference type="SUPFAM" id="SSF46785">
    <property type="entry name" value="Winged helix' DNA-binding domain"/>
    <property type="match status" value="1"/>
</dbReference>
<dbReference type="EMBL" id="JAGGMR010000001">
    <property type="protein sequence ID" value="MBP2191140.1"/>
    <property type="molecule type" value="Genomic_DNA"/>
</dbReference>
<keyword evidence="2 6" id="KW-0238">DNA-binding</keyword>
<keyword evidence="3" id="KW-0804">Transcription</keyword>
<accession>A0ABS4QHL7</accession>
<organism evidence="6 7">
    <name type="scientific">Nocardia goodfellowii</name>
    <dbReference type="NCBI Taxonomy" id="882446"/>
    <lineage>
        <taxon>Bacteria</taxon>
        <taxon>Bacillati</taxon>
        <taxon>Actinomycetota</taxon>
        <taxon>Actinomycetes</taxon>
        <taxon>Mycobacteriales</taxon>
        <taxon>Nocardiaceae</taxon>
        <taxon>Nocardia</taxon>
    </lineage>
</organism>
<dbReference type="RefSeq" id="WP_209892299.1">
    <property type="nucleotide sequence ID" value="NZ_JAGGMR010000001.1"/>
</dbReference>
<dbReference type="InterPro" id="IPR002577">
    <property type="entry name" value="HTH_HxlR"/>
</dbReference>
<evidence type="ECO:0000256" key="4">
    <source>
        <dbReference type="SAM" id="MobiDB-lite"/>
    </source>
</evidence>
<keyword evidence="7" id="KW-1185">Reference proteome</keyword>
<reference evidence="6 7" key="1">
    <citation type="submission" date="2021-03" db="EMBL/GenBank/DDBJ databases">
        <title>Sequencing the genomes of 1000 actinobacteria strains.</title>
        <authorList>
            <person name="Klenk H.-P."/>
        </authorList>
    </citation>
    <scope>NUCLEOTIDE SEQUENCE [LARGE SCALE GENOMIC DNA]</scope>
    <source>
        <strain evidence="6 7">DSM 45516</strain>
    </source>
</reference>
<keyword evidence="1" id="KW-0805">Transcription regulation</keyword>
<gene>
    <name evidence="6" type="ORF">BJ987_004041</name>
</gene>
<feature type="domain" description="HTH hxlR-type" evidence="5">
    <location>
        <begin position="15"/>
        <end position="113"/>
    </location>
</feature>